<protein>
    <recommendedName>
        <fullName evidence="4">Lipoprotein</fullName>
    </recommendedName>
</protein>
<evidence type="ECO:0000313" key="3">
    <source>
        <dbReference type="Proteomes" id="UP000601108"/>
    </source>
</evidence>
<accession>A0A918JYN7</accession>
<evidence type="ECO:0008006" key="4">
    <source>
        <dbReference type="Google" id="ProtNLM"/>
    </source>
</evidence>
<comment type="caution">
    <text evidence="2">The sequence shown here is derived from an EMBL/GenBank/DDBJ whole genome shotgun (WGS) entry which is preliminary data.</text>
</comment>
<feature type="chain" id="PRO_5037645287" description="Lipoprotein" evidence="1">
    <location>
        <begin position="35"/>
        <end position="353"/>
    </location>
</feature>
<evidence type="ECO:0000313" key="2">
    <source>
        <dbReference type="EMBL" id="GGX33723.1"/>
    </source>
</evidence>
<reference evidence="2 3" key="1">
    <citation type="journal article" date="2014" name="Int. J. Syst. Evol. Microbiol.">
        <title>Complete genome sequence of Corynebacterium casei LMG S-19264T (=DSM 44701T), isolated from a smear-ripened cheese.</title>
        <authorList>
            <consortium name="US DOE Joint Genome Institute (JGI-PGF)"/>
            <person name="Walter F."/>
            <person name="Albersmeier A."/>
            <person name="Kalinowski J."/>
            <person name="Ruckert C."/>
        </authorList>
    </citation>
    <scope>NUCLEOTIDE SEQUENCE [LARGE SCALE GENOMIC DNA]</scope>
    <source>
        <strain evidence="2 3">KCTC 12285</strain>
    </source>
</reference>
<name>A0A918JYN7_9FLAO</name>
<dbReference type="EMBL" id="BMWS01000041">
    <property type="protein sequence ID" value="GGX33723.1"/>
    <property type="molecule type" value="Genomic_DNA"/>
</dbReference>
<feature type="signal peptide" evidence="1">
    <location>
        <begin position="1"/>
        <end position="34"/>
    </location>
</feature>
<sequence length="353" mass="39695">MMKKYITQIKINYMKKIFNLVVLLLLVCFTSCSKDEEGEEGNTNKQQKVLKADLNGKTIDFGNSSSEIVFANAILWDGKKLVITGNDNDTNLKLTIGDTFLKDRIQQGKYKIGTLQDNLETNIFYLDFNDTETDNGSGSYYIDVYGCNVLSSTQVGEINITELDTKNKVVSGTFTGTLFRWIDTSTGDLKTIEVSNGVFTLPYNDKNEELKPNRNVISARINGYQFMSEDPGSPDSGRSASSGIDEITLYGYDHNFGRIRISMLSNVESGNSYTYKPDGSFKSLGVTFMNRINIPEDFLFNNPNQSNNSYISILNHDTKNNIIEGNFYIENSEIEGRTITDGYFKVKYIDSVD</sequence>
<keyword evidence="1" id="KW-0732">Signal</keyword>
<gene>
    <name evidence="2" type="ORF">GCM10007384_38000</name>
</gene>
<dbReference type="Proteomes" id="UP000601108">
    <property type="component" value="Unassembled WGS sequence"/>
</dbReference>
<keyword evidence="3" id="KW-1185">Reference proteome</keyword>
<proteinExistence type="predicted"/>
<evidence type="ECO:0000256" key="1">
    <source>
        <dbReference type="SAM" id="SignalP"/>
    </source>
</evidence>
<dbReference type="InterPro" id="IPR046219">
    <property type="entry name" value="DUF6252"/>
</dbReference>
<organism evidence="2 3">
    <name type="scientific">Aquimarina muelleri</name>
    <dbReference type="NCBI Taxonomy" id="279356"/>
    <lineage>
        <taxon>Bacteria</taxon>
        <taxon>Pseudomonadati</taxon>
        <taxon>Bacteroidota</taxon>
        <taxon>Flavobacteriia</taxon>
        <taxon>Flavobacteriales</taxon>
        <taxon>Flavobacteriaceae</taxon>
        <taxon>Aquimarina</taxon>
    </lineage>
</organism>
<dbReference type="AlphaFoldDB" id="A0A918JYN7"/>
<dbReference type="Pfam" id="PF19765">
    <property type="entry name" value="DUF6252"/>
    <property type="match status" value="1"/>
</dbReference>